<organism evidence="2 3">
    <name type="scientific">Desulfocapsa sulfexigens (strain DSM 10523 / SB164P1)</name>
    <dbReference type="NCBI Taxonomy" id="1167006"/>
    <lineage>
        <taxon>Bacteria</taxon>
        <taxon>Pseudomonadati</taxon>
        <taxon>Thermodesulfobacteriota</taxon>
        <taxon>Desulfobulbia</taxon>
        <taxon>Desulfobulbales</taxon>
        <taxon>Desulfocapsaceae</taxon>
        <taxon>Desulfocapsa</taxon>
    </lineage>
</organism>
<dbReference type="InterPro" id="IPR027417">
    <property type="entry name" value="P-loop_NTPase"/>
</dbReference>
<protein>
    <submittedName>
        <fullName evidence="2">p-loop ATPase, MinD superfamily</fullName>
    </submittedName>
</protein>
<evidence type="ECO:0000313" key="3">
    <source>
        <dbReference type="Proteomes" id="UP000011721"/>
    </source>
</evidence>
<dbReference type="STRING" id="1167006.UWK_00377"/>
<dbReference type="Proteomes" id="UP000011721">
    <property type="component" value="Chromosome"/>
</dbReference>
<dbReference type="InterPro" id="IPR017896">
    <property type="entry name" value="4Fe4S_Fe-S-bd"/>
</dbReference>
<dbReference type="OrthoDB" id="9778602at2"/>
<dbReference type="eggNOG" id="COG1149">
    <property type="taxonomic scope" value="Bacteria"/>
</dbReference>
<dbReference type="Gene3D" id="3.40.50.300">
    <property type="entry name" value="P-loop containing nucleotide triphosphate hydrolases"/>
    <property type="match status" value="1"/>
</dbReference>
<dbReference type="Pfam" id="PF00037">
    <property type="entry name" value="Fer4"/>
    <property type="match status" value="1"/>
</dbReference>
<evidence type="ECO:0000313" key="2">
    <source>
        <dbReference type="EMBL" id="AGF76962.1"/>
    </source>
</evidence>
<sequence>MQIAVGSGKGGTGKTTISTSLALSAGTDVQYLDCDVEEPNGHIFLKPKLTHRETVVVTVPRLDESRCTACGKCRDICAFNAIAQFGKTVMIFPEMCHSCLGCFRVCEEDALIEDTREIGILESGMAGDIHFVHGRVRIGEAMGVPLLKAVKHKAEQDRLTIIDAPPGTSCPFVESVNDADYVILVTEPTPFGLHDLKLAATVLKNFKIPSGVIINRSDLGDDRVQRYCDSENIPVLLEIPFQRAIAEGYARGINLVDTVPELRTVFSDLLTRIAFEVAQ</sequence>
<dbReference type="PANTHER" id="PTHR43063">
    <property type="entry name" value="4FE-4S CLUSTER CONTAINING PARA FAMILY ATPASE PROTEIN"/>
    <property type="match status" value="1"/>
</dbReference>
<evidence type="ECO:0000259" key="1">
    <source>
        <dbReference type="PROSITE" id="PS51379"/>
    </source>
</evidence>
<dbReference type="AlphaFoldDB" id="M1P5L4"/>
<name>M1P5L4_DESSD</name>
<accession>M1P5L4</accession>
<dbReference type="InterPro" id="IPR002586">
    <property type="entry name" value="CobQ/CobB/MinD/ParA_Nub-bd_dom"/>
</dbReference>
<dbReference type="SUPFAM" id="SSF52540">
    <property type="entry name" value="P-loop containing nucleoside triphosphate hydrolases"/>
    <property type="match status" value="1"/>
</dbReference>
<dbReference type="Gene3D" id="3.30.70.20">
    <property type="match status" value="1"/>
</dbReference>
<dbReference type="SUPFAM" id="SSF54862">
    <property type="entry name" value="4Fe-4S ferredoxins"/>
    <property type="match status" value="1"/>
</dbReference>
<dbReference type="HOGENOM" id="CLU_067767_0_0_7"/>
<reference evidence="3" key="1">
    <citation type="journal article" date="2013" name="Stand. Genomic Sci.">
        <title>Complete genome sequence of Desulfocapsa sulfexigens, a marine deltaproteobacterium specialized in disproportionating inorganic sulfur compounds.</title>
        <authorList>
            <person name="Finster K.W."/>
            <person name="Kjeldsen K.U."/>
            <person name="Kube M."/>
            <person name="Reinhardt R."/>
            <person name="Mussmann M."/>
            <person name="Amann R."/>
            <person name="Schreiber L."/>
        </authorList>
    </citation>
    <scope>NUCLEOTIDE SEQUENCE [LARGE SCALE GENOMIC DNA]</scope>
    <source>
        <strain evidence="3">DSM 10523 / SB164P1</strain>
    </source>
</reference>
<dbReference type="PANTHER" id="PTHR43063:SF1">
    <property type="entry name" value="4FE-4S CLUSTER CONTAINING PARA FAMILY ATPASE PROTEIN"/>
    <property type="match status" value="1"/>
</dbReference>
<dbReference type="Pfam" id="PF01656">
    <property type="entry name" value="CbiA"/>
    <property type="match status" value="1"/>
</dbReference>
<feature type="domain" description="4Fe-4S ferredoxin-type" evidence="1">
    <location>
        <begin position="58"/>
        <end position="88"/>
    </location>
</feature>
<dbReference type="PATRIC" id="fig|1167006.5.peg.428"/>
<dbReference type="KEGG" id="dsf:UWK_00377"/>
<proteinExistence type="predicted"/>
<keyword evidence="3" id="KW-1185">Reference proteome</keyword>
<dbReference type="PROSITE" id="PS51379">
    <property type="entry name" value="4FE4S_FER_2"/>
    <property type="match status" value="1"/>
</dbReference>
<dbReference type="RefSeq" id="WP_015402660.1">
    <property type="nucleotide sequence ID" value="NC_020304.1"/>
</dbReference>
<gene>
    <name evidence="2" type="ordered locus">UWK_00377</name>
</gene>
<dbReference type="EMBL" id="CP003985">
    <property type="protein sequence ID" value="AGF76962.1"/>
    <property type="molecule type" value="Genomic_DNA"/>
</dbReference>